<evidence type="ECO:0000256" key="1">
    <source>
        <dbReference type="SAM" id="MobiDB-lite"/>
    </source>
</evidence>
<evidence type="ECO:0000313" key="3">
    <source>
        <dbReference type="Proteomes" id="UP000515734"/>
    </source>
</evidence>
<dbReference type="AlphaFoldDB" id="A0A6S6P3Z2"/>
<dbReference type="Proteomes" id="UP000515734">
    <property type="component" value="Chromosome"/>
</dbReference>
<reference evidence="2 3" key="1">
    <citation type="submission" date="2020-07" db="EMBL/GenBank/DDBJ databases">
        <title>Complete genome sequence of Mycolicibacterium litorale like strain isolated from cardiac implantable electronic device infection.</title>
        <authorList>
            <person name="Fukano H."/>
            <person name="Miyama H."/>
            <person name="Hoshino Y."/>
        </authorList>
    </citation>
    <scope>NUCLEOTIDE SEQUENCE [LARGE SCALE GENOMIC DNA]</scope>
    <source>
        <strain evidence="2 3">NIIDNTM18</strain>
    </source>
</reference>
<dbReference type="EMBL" id="AP023287">
    <property type="protein sequence ID" value="BCI53235.1"/>
    <property type="molecule type" value="Genomic_DNA"/>
</dbReference>
<proteinExistence type="predicted"/>
<accession>A0A6S6P3Z2</accession>
<gene>
    <name evidence="2" type="ORF">NIIDNTM18_25130</name>
</gene>
<evidence type="ECO:0000313" key="2">
    <source>
        <dbReference type="EMBL" id="BCI53235.1"/>
    </source>
</evidence>
<organism evidence="2 3">
    <name type="scientific">Mycolicibacterium litorale</name>
    <dbReference type="NCBI Taxonomy" id="758802"/>
    <lineage>
        <taxon>Bacteria</taxon>
        <taxon>Bacillati</taxon>
        <taxon>Actinomycetota</taxon>
        <taxon>Actinomycetes</taxon>
        <taxon>Mycobacteriales</taxon>
        <taxon>Mycobacteriaceae</taxon>
        <taxon>Mycolicibacterium</taxon>
    </lineage>
</organism>
<feature type="compositionally biased region" description="Basic residues" evidence="1">
    <location>
        <begin position="70"/>
        <end position="80"/>
    </location>
</feature>
<feature type="region of interest" description="Disordered" evidence="1">
    <location>
        <begin position="59"/>
        <end position="80"/>
    </location>
</feature>
<sequence>MKHRTATEQHIAPVAVAVAEPAVPIREEVDAAGGHPPPPWLRVLRRRRAGGDVQCALERGDIGKGTRQLSHLRRTHPSRR</sequence>
<name>A0A6S6P3Z2_9MYCO</name>
<protein>
    <submittedName>
        <fullName evidence="2">Uncharacterized protein</fullName>
    </submittedName>
</protein>